<feature type="transmembrane region" description="Helical" evidence="1">
    <location>
        <begin position="221"/>
        <end position="249"/>
    </location>
</feature>
<reference evidence="2 3" key="1">
    <citation type="submission" date="2017-11" db="EMBL/GenBank/DDBJ databases">
        <title>Evolution of Phototrophy in the Chloroflexi Phylum Driven by Horizontal Gene Transfer.</title>
        <authorList>
            <person name="Ward L.M."/>
            <person name="Hemp J."/>
            <person name="Shih P.M."/>
            <person name="Mcglynn S.E."/>
            <person name="Fischer W."/>
        </authorList>
    </citation>
    <scope>NUCLEOTIDE SEQUENCE [LARGE SCALE GENOMIC DNA]</scope>
    <source>
        <strain evidence="2">CP2_2F</strain>
    </source>
</reference>
<gene>
    <name evidence="2" type="ORF">CUN51_02555</name>
</gene>
<organism evidence="2 3">
    <name type="scientific">Candidatus Thermofonsia Clade 1 bacterium</name>
    <dbReference type="NCBI Taxonomy" id="2364210"/>
    <lineage>
        <taxon>Bacteria</taxon>
        <taxon>Bacillati</taxon>
        <taxon>Chloroflexota</taxon>
        <taxon>Candidatus Thermofontia</taxon>
        <taxon>Candidatus Thermofonsia Clade 1</taxon>
    </lineage>
</organism>
<dbReference type="GO" id="GO:0008233">
    <property type="term" value="F:peptidase activity"/>
    <property type="evidence" value="ECO:0007669"/>
    <property type="project" value="InterPro"/>
</dbReference>
<proteinExistence type="predicted"/>
<evidence type="ECO:0000256" key="1">
    <source>
        <dbReference type="SAM" id="Phobius"/>
    </source>
</evidence>
<keyword evidence="1" id="KW-0812">Transmembrane</keyword>
<sequence length="298" mass="32451">MTSQPYLLTPQRAESDRYPYRRVWRTAWLEAVILLVLTAALVFGTRLVDLRLPATAERALSFIYAILPLGLWLGISYAAERRALQPRRNLPAVVMLGGLAASGVAVPLTAIFAAEEWLSTASGLDRIIGYTLTVGVVHEFLKYAVLRYSVWRTEFNTRLDAVAYAMAAAIGFATALNIHFALNNTLNLASAALRMTEITLAQVAISPILGFVLYELRKPNVFVLTPVLGVLIAALFNALSIVIRAGLIVAGVSRTSTANNAIYGLGMALFLIVVLFSALSFLVRAADEREALRASEVR</sequence>
<evidence type="ECO:0000313" key="2">
    <source>
        <dbReference type="EMBL" id="PJF31842.1"/>
    </source>
</evidence>
<feature type="transmembrane region" description="Helical" evidence="1">
    <location>
        <begin position="90"/>
        <end position="115"/>
    </location>
</feature>
<keyword evidence="1" id="KW-0472">Membrane</keyword>
<dbReference type="Proteomes" id="UP000228921">
    <property type="component" value="Unassembled WGS sequence"/>
</dbReference>
<dbReference type="AlphaFoldDB" id="A0A2M8P2R8"/>
<feature type="transmembrane region" description="Helical" evidence="1">
    <location>
        <begin position="161"/>
        <end position="180"/>
    </location>
</feature>
<dbReference type="InterPro" id="IPR026898">
    <property type="entry name" value="PrsW"/>
</dbReference>
<feature type="transmembrane region" description="Helical" evidence="1">
    <location>
        <begin position="127"/>
        <end position="149"/>
    </location>
</feature>
<keyword evidence="1" id="KW-1133">Transmembrane helix</keyword>
<feature type="transmembrane region" description="Helical" evidence="1">
    <location>
        <begin position="261"/>
        <end position="283"/>
    </location>
</feature>
<protein>
    <recommendedName>
        <fullName evidence="4">PrsW family intramembrane metalloprotease</fullName>
    </recommendedName>
</protein>
<feature type="transmembrane region" description="Helical" evidence="1">
    <location>
        <begin position="27"/>
        <end position="47"/>
    </location>
</feature>
<dbReference type="PANTHER" id="PTHR36844">
    <property type="entry name" value="PROTEASE PRSW"/>
    <property type="match status" value="1"/>
</dbReference>
<evidence type="ECO:0000313" key="3">
    <source>
        <dbReference type="Proteomes" id="UP000228921"/>
    </source>
</evidence>
<feature type="transmembrane region" description="Helical" evidence="1">
    <location>
        <begin position="192"/>
        <end position="214"/>
    </location>
</feature>
<dbReference type="Pfam" id="PF13367">
    <property type="entry name" value="PrsW-protease"/>
    <property type="match status" value="1"/>
</dbReference>
<name>A0A2M8P2R8_9CHLR</name>
<feature type="transmembrane region" description="Helical" evidence="1">
    <location>
        <begin position="59"/>
        <end position="78"/>
    </location>
</feature>
<evidence type="ECO:0008006" key="4">
    <source>
        <dbReference type="Google" id="ProtNLM"/>
    </source>
</evidence>
<accession>A0A2M8P2R8</accession>
<dbReference type="PANTHER" id="PTHR36844:SF1">
    <property type="entry name" value="PROTEASE PRSW"/>
    <property type="match status" value="1"/>
</dbReference>
<comment type="caution">
    <text evidence="2">The sequence shown here is derived from an EMBL/GenBank/DDBJ whole genome shotgun (WGS) entry which is preliminary data.</text>
</comment>
<dbReference type="EMBL" id="PGTK01000002">
    <property type="protein sequence ID" value="PJF31842.1"/>
    <property type="molecule type" value="Genomic_DNA"/>
</dbReference>